<comment type="caution">
    <text evidence="1">The sequence shown here is derived from an EMBL/GenBank/DDBJ whole genome shotgun (WGS) entry which is preliminary data.</text>
</comment>
<organism evidence="1 2">
    <name type="scientific">Monodon monoceros</name>
    <name type="common">Narwhal</name>
    <name type="synonym">Ceratodon monodon</name>
    <dbReference type="NCBI Taxonomy" id="40151"/>
    <lineage>
        <taxon>Eukaryota</taxon>
        <taxon>Metazoa</taxon>
        <taxon>Chordata</taxon>
        <taxon>Craniata</taxon>
        <taxon>Vertebrata</taxon>
        <taxon>Euteleostomi</taxon>
        <taxon>Mammalia</taxon>
        <taxon>Eutheria</taxon>
        <taxon>Laurasiatheria</taxon>
        <taxon>Artiodactyla</taxon>
        <taxon>Whippomorpha</taxon>
        <taxon>Cetacea</taxon>
        <taxon>Odontoceti</taxon>
        <taxon>Monodontidae</taxon>
        <taxon>Monodon</taxon>
    </lineage>
</organism>
<name>A0A4U1EHD5_MONMO</name>
<evidence type="ECO:0000313" key="1">
    <source>
        <dbReference type="EMBL" id="TKC35665.1"/>
    </source>
</evidence>
<dbReference type="EMBL" id="RWIC01001470">
    <property type="protein sequence ID" value="TKC35665.1"/>
    <property type="molecule type" value="Genomic_DNA"/>
</dbReference>
<accession>A0A4U1EHD5</accession>
<protein>
    <submittedName>
        <fullName evidence="1">Uncharacterized protein</fullName>
    </submittedName>
</protein>
<proteinExistence type="predicted"/>
<reference evidence="2" key="1">
    <citation type="journal article" date="2019" name="IScience">
        <title>Narwhal Genome Reveals Long-Term Low Genetic Diversity despite Current Large Abundance Size.</title>
        <authorList>
            <person name="Westbury M.V."/>
            <person name="Petersen B."/>
            <person name="Garde E."/>
            <person name="Heide-Jorgensen M.P."/>
            <person name="Lorenzen E.D."/>
        </authorList>
    </citation>
    <scope>NUCLEOTIDE SEQUENCE [LARGE SCALE GENOMIC DNA]</scope>
</reference>
<sequence length="342" mass="37351">MRTPDPKVDGNCLELMRQTDLSARDLIDGGDGRQDADLVEERRSGLGRLVATKQVSVVISKKTKILVSSYQHTIIITIIITYNKLKTYLLNICSEYSKVALENIKNSSETSLSMLFSKKTYNFGRFKIRIMFRVIWLIYEEDKVMGEVKLENYPLFFSNSLLHSPTNYEPRAEGAATGNPAATAAARPRLLRLRCLPERSSRLGGSKTFQLSGPAALGAPGRAMSAPPVLRPPSPLLPVAAAAAAALVTGSGPGPAPFLAPVAAPAGGISFHLQIGLSREPVLLLQDSSGDYSLAHVREMACSIVDQKLLCTEQLVKLSKYYEIIVSAKLENYIITFVVLKR</sequence>
<evidence type="ECO:0000313" key="2">
    <source>
        <dbReference type="Proteomes" id="UP000308365"/>
    </source>
</evidence>
<dbReference type="AlphaFoldDB" id="A0A4U1EHD5"/>
<feature type="non-terminal residue" evidence="1">
    <location>
        <position position="342"/>
    </location>
</feature>
<dbReference type="Proteomes" id="UP000308365">
    <property type="component" value="Unassembled WGS sequence"/>
</dbReference>
<gene>
    <name evidence="1" type="ORF">EI555_000357</name>
</gene>